<reference evidence="2" key="1">
    <citation type="submission" date="2018-01" db="EMBL/GenBank/DDBJ databases">
        <title>An insight into the sialome of Amazonian anophelines.</title>
        <authorList>
            <person name="Ribeiro J.M."/>
            <person name="Scarpassa V."/>
            <person name="Calvo E."/>
        </authorList>
    </citation>
    <scope>NUCLEOTIDE SEQUENCE</scope>
    <source>
        <tissue evidence="2">Salivary glands</tissue>
    </source>
</reference>
<evidence type="ECO:0000313" key="2">
    <source>
        <dbReference type="EMBL" id="MBW60618.1"/>
    </source>
</evidence>
<feature type="chain" id="PRO_5014682408" evidence="1">
    <location>
        <begin position="27"/>
        <end position="240"/>
    </location>
</feature>
<dbReference type="EMBL" id="GGFJ01011477">
    <property type="protein sequence ID" value="MBW60618.1"/>
    <property type="molecule type" value="Transcribed_RNA"/>
</dbReference>
<protein>
    <submittedName>
        <fullName evidence="2">Putative secreted protein</fullName>
    </submittedName>
</protein>
<organism evidence="2">
    <name type="scientific">Anopheles marajoara</name>
    <dbReference type="NCBI Taxonomy" id="58244"/>
    <lineage>
        <taxon>Eukaryota</taxon>
        <taxon>Metazoa</taxon>
        <taxon>Ecdysozoa</taxon>
        <taxon>Arthropoda</taxon>
        <taxon>Hexapoda</taxon>
        <taxon>Insecta</taxon>
        <taxon>Pterygota</taxon>
        <taxon>Neoptera</taxon>
        <taxon>Endopterygota</taxon>
        <taxon>Diptera</taxon>
        <taxon>Nematocera</taxon>
        <taxon>Culicoidea</taxon>
        <taxon>Culicidae</taxon>
        <taxon>Anophelinae</taxon>
        <taxon>Anopheles</taxon>
    </lineage>
</organism>
<accession>A0A2M4C6M6</accession>
<sequence>MVPFWSPERLAALPLWLLGVECRAACFWVCEGMNSQLATRWQPSSLAMRCMCSEGNFDFFLPLIFPSIRVYVCVCIEIRVPGMSILLADQRETLERDSPPFAARERLQKSHVLRSPSYHNLNLAEIPTMVRRRTHRTTITMAHTHTQTLARQLKQVELLSFSWHPDGFDGTPEYSQSEPSLTRRESFPFTNQQGGWEEMPFVALFCTSTFSPFGGFLRAATTFQRLQTFPARVSVFRVCV</sequence>
<evidence type="ECO:0000256" key="1">
    <source>
        <dbReference type="SAM" id="SignalP"/>
    </source>
</evidence>
<feature type="signal peptide" evidence="1">
    <location>
        <begin position="1"/>
        <end position="26"/>
    </location>
</feature>
<dbReference type="AlphaFoldDB" id="A0A2M4C6M6"/>
<name>A0A2M4C6M6_9DIPT</name>
<keyword evidence="1" id="KW-0732">Signal</keyword>
<proteinExistence type="predicted"/>